<feature type="non-terminal residue" evidence="12">
    <location>
        <position position="1"/>
    </location>
</feature>
<keyword evidence="6" id="KW-0464">Manganese</keyword>
<evidence type="ECO:0000256" key="6">
    <source>
        <dbReference type="ARBA" id="ARBA00023211"/>
    </source>
</evidence>
<dbReference type="InterPro" id="IPR050341">
    <property type="entry name" value="PP1_catalytic_subunit"/>
</dbReference>
<keyword evidence="3" id="KW-0479">Metal-binding</keyword>
<dbReference type="PANTHER" id="PTHR11668">
    <property type="entry name" value="SERINE/THREONINE PROTEIN PHOSPHATASE"/>
    <property type="match status" value="1"/>
</dbReference>
<reference evidence="12" key="1">
    <citation type="submission" date="2023-06" db="EMBL/GenBank/DDBJ databases">
        <authorList>
            <person name="Delattre M."/>
        </authorList>
    </citation>
    <scope>NUCLEOTIDE SEQUENCE</scope>
    <source>
        <strain evidence="12">AF72</strain>
    </source>
</reference>
<keyword evidence="10" id="KW-0472">Membrane</keyword>
<dbReference type="Pfam" id="PF00149">
    <property type="entry name" value="Metallophos"/>
    <property type="match status" value="1"/>
</dbReference>
<comment type="catalytic activity">
    <reaction evidence="7">
        <text>O-phospho-L-seryl-[protein] + H2O = L-seryl-[protein] + phosphate</text>
        <dbReference type="Rhea" id="RHEA:20629"/>
        <dbReference type="Rhea" id="RHEA-COMP:9863"/>
        <dbReference type="Rhea" id="RHEA-COMP:11604"/>
        <dbReference type="ChEBI" id="CHEBI:15377"/>
        <dbReference type="ChEBI" id="CHEBI:29999"/>
        <dbReference type="ChEBI" id="CHEBI:43474"/>
        <dbReference type="ChEBI" id="CHEBI:83421"/>
        <dbReference type="EC" id="3.1.3.16"/>
    </reaction>
</comment>
<dbReference type="AlphaFoldDB" id="A0AA36GC87"/>
<dbReference type="Proteomes" id="UP001177023">
    <property type="component" value="Unassembled WGS sequence"/>
</dbReference>
<evidence type="ECO:0000256" key="9">
    <source>
        <dbReference type="SAM" id="MobiDB-lite"/>
    </source>
</evidence>
<keyword evidence="10" id="KW-0812">Transmembrane</keyword>
<dbReference type="InterPro" id="IPR029052">
    <property type="entry name" value="Metallo-depent_PP-like"/>
</dbReference>
<protein>
    <recommendedName>
        <fullName evidence="2">protein-serine/threonine phosphatase</fullName>
        <ecNumber evidence="2">3.1.3.16</ecNumber>
    </recommendedName>
</protein>
<evidence type="ECO:0000256" key="1">
    <source>
        <dbReference type="ARBA" id="ARBA00001936"/>
    </source>
</evidence>
<organism evidence="12 13">
    <name type="scientific">Mesorhabditis spiculigera</name>
    <dbReference type="NCBI Taxonomy" id="96644"/>
    <lineage>
        <taxon>Eukaryota</taxon>
        <taxon>Metazoa</taxon>
        <taxon>Ecdysozoa</taxon>
        <taxon>Nematoda</taxon>
        <taxon>Chromadorea</taxon>
        <taxon>Rhabditida</taxon>
        <taxon>Rhabditina</taxon>
        <taxon>Rhabditomorpha</taxon>
        <taxon>Rhabditoidea</taxon>
        <taxon>Rhabditidae</taxon>
        <taxon>Mesorhabditinae</taxon>
        <taxon>Mesorhabditis</taxon>
    </lineage>
</organism>
<accession>A0AA36GC87</accession>
<name>A0AA36GC87_9BILA</name>
<evidence type="ECO:0000259" key="11">
    <source>
        <dbReference type="SMART" id="SM00156"/>
    </source>
</evidence>
<evidence type="ECO:0000256" key="10">
    <source>
        <dbReference type="SAM" id="Phobius"/>
    </source>
</evidence>
<dbReference type="InterPro" id="IPR006186">
    <property type="entry name" value="Ser/Thr-sp_prot-phosphatase"/>
</dbReference>
<evidence type="ECO:0000313" key="12">
    <source>
        <dbReference type="EMBL" id="CAJ0586941.1"/>
    </source>
</evidence>
<dbReference type="InterPro" id="IPR004843">
    <property type="entry name" value="Calcineurin-like_PHP"/>
</dbReference>
<dbReference type="PANTHER" id="PTHR11668:SF300">
    <property type="entry name" value="SERINE_THREONINE-PROTEIN PHOSPHATASE"/>
    <property type="match status" value="1"/>
</dbReference>
<sequence length="544" mass="59819">MLNCTTNIFVQLFGEDGLRLDPPVCDGYDDLRICQNRADPPPPTSTVAVENISTLATPTADATADPIDWESYATVVAVGVVALAVVVIGGLVLYLKRLWCFKRVALPLPDYHPGRTILLQEGTISGSWMDPFHRTITAKPVKRKPGRELRFATKGHVALQAVQKQSASDKAPDDIVCETPNDPPAVAQNILKRLADDYWVCTDAKGTVPMAKFAPAELLVLFERAREISMNHRGVVRIKGPVWIVGNLDGDFVTAWRIFKAYSTMAAEGTKMLFLGNIGTSSLDNMMSLVLVAAAMVAYPESVFYLCGSSESAKTEVLNGESDPNAAINALFAQLPLFASIDGRILAMHGGLCPELKRKHLGAHGFDLADETMKELRLETVTSDPNYFVKEYTKKKNADSGYLFGAVALEKARHELRFDFMIRGHQAATNGVKFYGNCLISLHSTYARIAPPKQKTIKAPKAMSAVLEYDGCTTFKMIHFVDLKEHYGVRCIFEQEFDYANGKDTTFAERNVLVNETEEPDTQTSSSDGTKTKTPTADTTETQK</sequence>
<dbReference type="GO" id="GO:0005737">
    <property type="term" value="C:cytoplasm"/>
    <property type="evidence" value="ECO:0007669"/>
    <property type="project" value="TreeGrafter"/>
</dbReference>
<keyword evidence="13" id="KW-1185">Reference proteome</keyword>
<evidence type="ECO:0000256" key="5">
    <source>
        <dbReference type="ARBA" id="ARBA00022912"/>
    </source>
</evidence>
<evidence type="ECO:0000256" key="2">
    <source>
        <dbReference type="ARBA" id="ARBA00013081"/>
    </source>
</evidence>
<keyword evidence="4" id="KW-0378">Hydrolase</keyword>
<evidence type="ECO:0000256" key="4">
    <source>
        <dbReference type="ARBA" id="ARBA00022801"/>
    </source>
</evidence>
<dbReference type="PRINTS" id="PR00114">
    <property type="entry name" value="STPHPHTASE"/>
</dbReference>
<dbReference type="GO" id="GO:0004722">
    <property type="term" value="F:protein serine/threonine phosphatase activity"/>
    <property type="evidence" value="ECO:0007669"/>
    <property type="project" value="UniProtKB-EC"/>
</dbReference>
<gene>
    <name evidence="12" type="ORF">MSPICULIGERA_LOCUS24921</name>
</gene>
<dbReference type="SUPFAM" id="SSF56300">
    <property type="entry name" value="Metallo-dependent phosphatases"/>
    <property type="match status" value="1"/>
</dbReference>
<comment type="caution">
    <text evidence="12">The sequence shown here is derived from an EMBL/GenBank/DDBJ whole genome shotgun (WGS) entry which is preliminary data.</text>
</comment>
<feature type="compositionally biased region" description="Low complexity" evidence="9">
    <location>
        <begin position="532"/>
        <end position="544"/>
    </location>
</feature>
<dbReference type="Gene3D" id="3.60.21.10">
    <property type="match status" value="1"/>
</dbReference>
<keyword evidence="5" id="KW-0904">Protein phosphatase</keyword>
<feature type="domain" description="Serine/threonine specific protein phosphatases" evidence="11">
    <location>
        <begin position="213"/>
        <end position="484"/>
    </location>
</feature>
<feature type="transmembrane region" description="Helical" evidence="10">
    <location>
        <begin position="72"/>
        <end position="95"/>
    </location>
</feature>
<dbReference type="GO" id="GO:0046872">
    <property type="term" value="F:metal ion binding"/>
    <property type="evidence" value="ECO:0007669"/>
    <property type="project" value="UniProtKB-KW"/>
</dbReference>
<evidence type="ECO:0000256" key="8">
    <source>
        <dbReference type="ARBA" id="ARBA00048336"/>
    </source>
</evidence>
<dbReference type="EC" id="3.1.3.16" evidence="2"/>
<evidence type="ECO:0000256" key="7">
    <source>
        <dbReference type="ARBA" id="ARBA00047761"/>
    </source>
</evidence>
<comment type="catalytic activity">
    <reaction evidence="8">
        <text>O-phospho-L-threonyl-[protein] + H2O = L-threonyl-[protein] + phosphate</text>
        <dbReference type="Rhea" id="RHEA:47004"/>
        <dbReference type="Rhea" id="RHEA-COMP:11060"/>
        <dbReference type="Rhea" id="RHEA-COMP:11605"/>
        <dbReference type="ChEBI" id="CHEBI:15377"/>
        <dbReference type="ChEBI" id="CHEBI:30013"/>
        <dbReference type="ChEBI" id="CHEBI:43474"/>
        <dbReference type="ChEBI" id="CHEBI:61977"/>
        <dbReference type="EC" id="3.1.3.16"/>
    </reaction>
</comment>
<keyword evidence="10" id="KW-1133">Transmembrane helix</keyword>
<comment type="cofactor">
    <cofactor evidence="1">
        <name>Mn(2+)</name>
        <dbReference type="ChEBI" id="CHEBI:29035"/>
    </cofactor>
</comment>
<feature type="region of interest" description="Disordered" evidence="9">
    <location>
        <begin position="515"/>
        <end position="544"/>
    </location>
</feature>
<proteinExistence type="predicted"/>
<dbReference type="SMART" id="SM00156">
    <property type="entry name" value="PP2Ac"/>
    <property type="match status" value="1"/>
</dbReference>
<evidence type="ECO:0000256" key="3">
    <source>
        <dbReference type="ARBA" id="ARBA00022723"/>
    </source>
</evidence>
<evidence type="ECO:0000313" key="13">
    <source>
        <dbReference type="Proteomes" id="UP001177023"/>
    </source>
</evidence>
<dbReference type="EMBL" id="CATQJA010002709">
    <property type="protein sequence ID" value="CAJ0586941.1"/>
    <property type="molecule type" value="Genomic_DNA"/>
</dbReference>
<dbReference type="GO" id="GO:0005634">
    <property type="term" value="C:nucleus"/>
    <property type="evidence" value="ECO:0007669"/>
    <property type="project" value="TreeGrafter"/>
</dbReference>